<evidence type="ECO:0000313" key="2">
    <source>
        <dbReference type="Proteomes" id="UP001203207"/>
    </source>
</evidence>
<reference evidence="1" key="2">
    <citation type="submission" date="2022-02" db="EMBL/GenBank/DDBJ databases">
        <authorList>
            <person name="Elcheninov A.G."/>
            <person name="Sorokin D.Y."/>
            <person name="Kublanov I.V."/>
        </authorList>
    </citation>
    <scope>NUCLEOTIDE SEQUENCE</scope>
    <source>
        <strain evidence="1">AArc-St2</strain>
    </source>
</reference>
<dbReference type="EMBL" id="JAKRVX010000003">
    <property type="protein sequence ID" value="MCL9817125.1"/>
    <property type="molecule type" value="Genomic_DNA"/>
</dbReference>
<dbReference type="AlphaFoldDB" id="A0AAE3FXP7"/>
<sequence>MVSESKSHCPYCDANVSLSLPRGANFGGATKTKKDAEYEHEETCAMCGDHFYVHYTLN</sequence>
<name>A0AAE3FXP7_9EURY</name>
<gene>
    <name evidence="1" type="ORF">AArcSt2_09235</name>
</gene>
<protein>
    <submittedName>
        <fullName evidence="1">Uncharacterized protein</fullName>
    </submittedName>
</protein>
<proteinExistence type="predicted"/>
<dbReference type="Proteomes" id="UP001203207">
    <property type="component" value="Unassembled WGS sequence"/>
</dbReference>
<evidence type="ECO:0000313" key="1">
    <source>
        <dbReference type="EMBL" id="MCL9817125.1"/>
    </source>
</evidence>
<reference evidence="1" key="1">
    <citation type="journal article" date="2022" name="Syst. Appl. Microbiol.">
        <title>Natronocalculus amylovorans gen. nov., sp. nov., and Natranaeroarchaeum aerophilus sp. nov., dominant culturable amylolytic natronoarchaea from hypersaline soda lakes in southwestern Siberia.</title>
        <authorList>
            <person name="Sorokin D.Y."/>
            <person name="Elcheninov A.G."/>
            <person name="Khizhniak T.V."/>
            <person name="Koenen M."/>
            <person name="Bale N.J."/>
            <person name="Damste J.S.S."/>
            <person name="Kublanov I.V."/>
        </authorList>
    </citation>
    <scope>NUCLEOTIDE SEQUENCE</scope>
    <source>
        <strain evidence="1">AArc-St2</strain>
    </source>
</reference>
<dbReference type="RefSeq" id="WP_250584122.1">
    <property type="nucleotide sequence ID" value="NZ_JAKRVX010000003.1"/>
</dbReference>
<organism evidence="1 2">
    <name type="scientific">Natronocalculus amylovorans</name>
    <dbReference type="NCBI Taxonomy" id="2917812"/>
    <lineage>
        <taxon>Archaea</taxon>
        <taxon>Methanobacteriati</taxon>
        <taxon>Methanobacteriota</taxon>
        <taxon>Stenosarchaea group</taxon>
        <taxon>Halobacteria</taxon>
        <taxon>Halobacteriales</taxon>
        <taxon>Haloferacaceae</taxon>
        <taxon>Natronocalculus</taxon>
    </lineage>
</organism>
<comment type="caution">
    <text evidence="1">The sequence shown here is derived from an EMBL/GenBank/DDBJ whole genome shotgun (WGS) entry which is preliminary data.</text>
</comment>
<accession>A0AAE3FXP7</accession>
<keyword evidence="2" id="KW-1185">Reference proteome</keyword>